<protein>
    <submittedName>
        <fullName evidence="5">DUF4458 domain-containing protein</fullName>
    </submittedName>
</protein>
<dbReference type="PROSITE" id="PS51257">
    <property type="entry name" value="PROKAR_LIPOPROTEIN"/>
    <property type="match status" value="1"/>
</dbReference>
<sequence length="909" mass="102007">MNSKRTIEWKLFLVPLLTLLLGAVASGCSDDKDELQESQYGYVQFKLYKSASYVQEEANATVTRADNNLDRLSQAQKVEIEMQYNGKSITQTLILNAYNENNAEYGMRSDKLQLLAGDYKIVGYRLLDKLDNVVTGISADTDEAFNVIPSGLTIKDLVVDAKTRGTVTFKLTKSGLDTRASNGEYLFSTIRIADVRVTNTFTRVSTDIKGLKVTYKEESKEHQNPDNDKDKYMDIAVATCDSAVWLPAGTYQVTSYTTYSKNGNLVKPLETQAVKGETFTVKDNEETKNAIVPVKLSRTAEYIKDYLALKEIWDALNGKNWSQQGFGSQPGANWNFNKELDMWGNQPGVSLNNNGRVTGLSLEGFGASGRVPDAIGQLTELEVLALGSHGEKVNERLFGPKGISANMSEEQKQKMRMHYQKTFVDYDPREGFSDLIKDCINNDPQQKSIKKSSRITLKDRQIGQLSNNITFVSKAVMRLTKLRQFYMGNSPFVAENICEAWENENSEYAQQYKTEDLKWDNLKDLTDVEVYNCPNLTKLPTFLKALPEMQLINVACNRGISGEQLKDDWQALADAPVGEKIQIIYIGYNNLKTFPEEASLQKMKKLGMLECNYNQLEGKLPAFGSEVKLASLNLAYNQITEIPANFCGFTEQVENLSFAYNKLKYIPNIFDAKSVSVMSAIDFSYNEIGSDKGNNFNPSDGDFKGINVSSINLSNNQISKFPKELFATGSPLSSINLMGNMLTEIPKNSLKDEDKNFKNTYLLTSIDLRFNKLTALSDDFRATTLPYLVGIDLSYNSFSKFPTQPLNSSTLKGFGIRNQRDAEGNRTLREWPEGITLCPSLTQLQIGSNDIRKVNEKITPNIAVLDIKDNPNISIDLSYVCPYIEAGMYMLFYDKTQDIRGCDALDIKR</sequence>
<keyword evidence="1" id="KW-0433">Leucine-rich repeat</keyword>
<dbReference type="Gene3D" id="3.80.10.10">
    <property type="entry name" value="Ribonuclease Inhibitor"/>
    <property type="match status" value="1"/>
</dbReference>
<evidence type="ECO:0000313" key="6">
    <source>
        <dbReference type="Proteomes" id="UP000520291"/>
    </source>
</evidence>
<dbReference type="AlphaFoldDB" id="A0A7X9XI64"/>
<dbReference type="InterPro" id="IPR032675">
    <property type="entry name" value="LRR_dom_sf"/>
</dbReference>
<feature type="chain" id="PRO_5030618912" evidence="3">
    <location>
        <begin position="26"/>
        <end position="909"/>
    </location>
</feature>
<dbReference type="EMBL" id="JABAGL010000010">
    <property type="protein sequence ID" value="NME86058.1"/>
    <property type="molecule type" value="Genomic_DNA"/>
</dbReference>
<accession>A0A7X9XI64</accession>
<reference evidence="5 6" key="1">
    <citation type="submission" date="2020-04" db="EMBL/GenBank/DDBJ databases">
        <authorList>
            <person name="Hitch T.C.A."/>
            <person name="Wylensek D."/>
            <person name="Clavel T."/>
        </authorList>
    </citation>
    <scope>NUCLEOTIDE SEQUENCE [LARGE SCALE GENOMIC DNA]</scope>
    <source>
        <strain evidence="5 6">WCA3-601-WT-5E</strain>
    </source>
</reference>
<gene>
    <name evidence="5" type="ORF">HF841_08480</name>
</gene>
<dbReference type="Pfam" id="PF18805">
    <property type="entry name" value="LRR_10"/>
    <property type="match status" value="1"/>
</dbReference>
<dbReference type="Pfam" id="PF14660">
    <property type="entry name" value="DUF4458"/>
    <property type="match status" value="2"/>
</dbReference>
<dbReference type="PANTHER" id="PTHR24366">
    <property type="entry name" value="IG(IMMUNOGLOBULIN) AND LRR(LEUCINE RICH REPEAT) DOMAINS"/>
    <property type="match status" value="1"/>
</dbReference>
<dbReference type="SUPFAM" id="SSF52058">
    <property type="entry name" value="L domain-like"/>
    <property type="match status" value="1"/>
</dbReference>
<comment type="caution">
    <text evidence="5">The sequence shown here is derived from an EMBL/GenBank/DDBJ whole genome shotgun (WGS) entry which is preliminary data.</text>
</comment>
<dbReference type="InterPro" id="IPR041403">
    <property type="entry name" value="DUF4458_prot_LRR"/>
</dbReference>
<dbReference type="Proteomes" id="UP000520291">
    <property type="component" value="Unassembled WGS sequence"/>
</dbReference>
<dbReference type="Gene3D" id="2.60.40.3540">
    <property type="entry name" value="Domain of unknown function DUF4458"/>
    <property type="match status" value="2"/>
</dbReference>
<evidence type="ECO:0000256" key="1">
    <source>
        <dbReference type="ARBA" id="ARBA00022614"/>
    </source>
</evidence>
<name>A0A7X9XI64_9BACE</name>
<evidence type="ECO:0000256" key="2">
    <source>
        <dbReference type="ARBA" id="ARBA00022737"/>
    </source>
</evidence>
<dbReference type="InterPro" id="IPR038711">
    <property type="entry name" value="LRR_N_sf"/>
</dbReference>
<dbReference type="PANTHER" id="PTHR24366:SF96">
    <property type="entry name" value="LEUCINE RICH REPEAT CONTAINING 53"/>
    <property type="match status" value="1"/>
</dbReference>
<dbReference type="InterPro" id="IPR027899">
    <property type="entry name" value="DUF4458"/>
</dbReference>
<dbReference type="RefSeq" id="WP_168947578.1">
    <property type="nucleotide sequence ID" value="NZ_JABAGL010000010.1"/>
</dbReference>
<evidence type="ECO:0000259" key="4">
    <source>
        <dbReference type="Pfam" id="PF14660"/>
    </source>
</evidence>
<feature type="domain" description="DUF4458" evidence="4">
    <location>
        <begin position="165"/>
        <end position="284"/>
    </location>
</feature>
<proteinExistence type="predicted"/>
<evidence type="ECO:0000256" key="3">
    <source>
        <dbReference type="SAM" id="SignalP"/>
    </source>
</evidence>
<keyword evidence="3" id="KW-0732">Signal</keyword>
<evidence type="ECO:0000313" key="5">
    <source>
        <dbReference type="EMBL" id="NME86058.1"/>
    </source>
</evidence>
<feature type="domain" description="DUF4458" evidence="4">
    <location>
        <begin position="41"/>
        <end position="152"/>
    </location>
</feature>
<organism evidence="5 6">
    <name type="scientific">Bacteroides eggerthii</name>
    <dbReference type="NCBI Taxonomy" id="28111"/>
    <lineage>
        <taxon>Bacteria</taxon>
        <taxon>Pseudomonadati</taxon>
        <taxon>Bacteroidota</taxon>
        <taxon>Bacteroidia</taxon>
        <taxon>Bacteroidales</taxon>
        <taxon>Bacteroidaceae</taxon>
        <taxon>Bacteroides</taxon>
    </lineage>
</organism>
<feature type="signal peptide" evidence="3">
    <location>
        <begin position="1"/>
        <end position="25"/>
    </location>
</feature>
<keyword evidence="2" id="KW-0677">Repeat</keyword>